<dbReference type="AlphaFoldDB" id="A0A928Y4H2"/>
<organism evidence="1 2">
    <name type="scientific">candidate division WWE3 bacterium</name>
    <dbReference type="NCBI Taxonomy" id="2053526"/>
    <lineage>
        <taxon>Bacteria</taxon>
        <taxon>Katanobacteria</taxon>
    </lineage>
</organism>
<comment type="caution">
    <text evidence="1">The sequence shown here is derived from an EMBL/GenBank/DDBJ whole genome shotgun (WGS) entry which is preliminary data.</text>
</comment>
<proteinExistence type="predicted"/>
<dbReference type="EMBL" id="JABTTY010000001">
    <property type="protein sequence ID" value="MBE7524860.1"/>
    <property type="molecule type" value="Genomic_DNA"/>
</dbReference>
<dbReference type="Pfam" id="PF05258">
    <property type="entry name" value="DciA"/>
    <property type="match status" value="1"/>
</dbReference>
<name>A0A928Y4H2_UNCKA</name>
<dbReference type="InterPro" id="IPR007922">
    <property type="entry name" value="DciA-like"/>
</dbReference>
<sequence>MSFQPIRKILPQAIQRAGLDTEVSAVRVVETAQEQLRQLWGEERAAHVNVVSFSGGVLNIETATPSAAHVIRGMQESWINEMNRELGERKVRTIRIGRSGF</sequence>
<evidence type="ECO:0000313" key="1">
    <source>
        <dbReference type="EMBL" id="MBE7524860.1"/>
    </source>
</evidence>
<protein>
    <submittedName>
        <fullName evidence="1">DUF721 domain-containing protein</fullName>
    </submittedName>
</protein>
<dbReference type="Proteomes" id="UP000710385">
    <property type="component" value="Unassembled WGS sequence"/>
</dbReference>
<evidence type="ECO:0000313" key="2">
    <source>
        <dbReference type="Proteomes" id="UP000710385"/>
    </source>
</evidence>
<gene>
    <name evidence="1" type="ORF">HS096_00460</name>
</gene>
<accession>A0A928Y4H2</accession>
<reference evidence="1" key="1">
    <citation type="submission" date="2020-05" db="EMBL/GenBank/DDBJ databases">
        <title>High-Quality Genomes of Partial-Nitritation/Anammox System by Hierarchical Clustering Based Hybrid Assembly.</title>
        <authorList>
            <person name="Liu L."/>
            <person name="Wang Y."/>
            <person name="Che Y."/>
            <person name="Chen Y."/>
            <person name="Xia Y."/>
            <person name="Luo R."/>
            <person name="Cheng S.H."/>
            <person name="Zheng C."/>
            <person name="Zhang T."/>
        </authorList>
    </citation>
    <scope>NUCLEOTIDE SEQUENCE</scope>
    <source>
        <strain evidence="1">H1_PAT1</strain>
    </source>
</reference>